<dbReference type="RefSeq" id="WP_115993892.1">
    <property type="nucleotide sequence ID" value="NZ_QRDY01000010.1"/>
</dbReference>
<keyword evidence="5" id="KW-0143">Chaperone</keyword>
<dbReference type="Gene3D" id="1.20.120.340">
    <property type="entry name" value="Flagellar protein FliS"/>
    <property type="match status" value="1"/>
</dbReference>
<keyword evidence="8" id="KW-1185">Reference proteome</keyword>
<dbReference type="Pfam" id="PF02561">
    <property type="entry name" value="FliS"/>
    <property type="match status" value="1"/>
</dbReference>
<reference evidence="7 8" key="1">
    <citation type="submission" date="2018-07" db="EMBL/GenBank/DDBJ databases">
        <title>Genomic Encyclopedia of Type Strains, Phase III (KMG-III): the genomes of soil and plant-associated and newly described type strains.</title>
        <authorList>
            <person name="Whitman W."/>
        </authorList>
    </citation>
    <scope>NUCLEOTIDE SEQUENCE [LARGE SCALE GENOMIC DNA]</scope>
    <source>
        <strain evidence="7 8">CECT 8236</strain>
    </source>
</reference>
<dbReference type="NCBIfam" id="TIGR00208">
    <property type="entry name" value="fliS"/>
    <property type="match status" value="1"/>
</dbReference>
<dbReference type="InterPro" id="IPR036584">
    <property type="entry name" value="FliS_sf"/>
</dbReference>
<keyword evidence="7" id="KW-0282">Flagellum</keyword>
<name>A0A3D9I7T4_9BACL</name>
<dbReference type="OrthoDB" id="1524959at2"/>
<evidence type="ECO:0000313" key="7">
    <source>
        <dbReference type="EMBL" id="RED57599.1"/>
    </source>
</evidence>
<dbReference type="PIRSF" id="PIRSF039090">
    <property type="entry name" value="Flis"/>
    <property type="match status" value="1"/>
</dbReference>
<evidence type="ECO:0000313" key="8">
    <source>
        <dbReference type="Proteomes" id="UP000256869"/>
    </source>
</evidence>
<dbReference type="GO" id="GO:0044780">
    <property type="term" value="P:bacterial-type flagellum assembly"/>
    <property type="evidence" value="ECO:0007669"/>
    <property type="project" value="InterPro"/>
</dbReference>
<evidence type="ECO:0000256" key="1">
    <source>
        <dbReference type="ARBA" id="ARBA00004514"/>
    </source>
</evidence>
<sequence length="130" mass="14919">MISTPHNKYQQSSVQTASPSQLILMLYDGAIRFTKQGIHGINNKDYQKANDNLFRAQQVINELIASLNHEYPISANLLEIYDYMNRKLMEANVRKSREAAMEVITFLSDLKEAWVQIIKPNNSQKESMNG</sequence>
<dbReference type="PANTHER" id="PTHR34773">
    <property type="entry name" value="FLAGELLAR SECRETION CHAPERONE FLIS"/>
    <property type="match status" value="1"/>
</dbReference>
<dbReference type="Proteomes" id="UP000256869">
    <property type="component" value="Unassembled WGS sequence"/>
</dbReference>
<dbReference type="InterPro" id="IPR003713">
    <property type="entry name" value="FliS"/>
</dbReference>
<protein>
    <recommendedName>
        <fullName evidence="6">Flagellar secretion chaperone FliS</fullName>
    </recommendedName>
</protein>
<comment type="subcellular location">
    <subcellularLocation>
        <location evidence="1 6">Cytoplasm</location>
        <location evidence="1 6">Cytosol</location>
    </subcellularLocation>
</comment>
<accession>A0A3D9I7T4</accession>
<comment type="similarity">
    <text evidence="2 6">Belongs to the FliS family.</text>
</comment>
<comment type="caution">
    <text evidence="7">The sequence shown here is derived from an EMBL/GenBank/DDBJ whole genome shotgun (WGS) entry which is preliminary data.</text>
</comment>
<dbReference type="EMBL" id="QRDY01000010">
    <property type="protein sequence ID" value="RED57599.1"/>
    <property type="molecule type" value="Genomic_DNA"/>
</dbReference>
<dbReference type="GO" id="GO:0005829">
    <property type="term" value="C:cytosol"/>
    <property type="evidence" value="ECO:0007669"/>
    <property type="project" value="UniProtKB-SubCell"/>
</dbReference>
<evidence type="ECO:0000256" key="6">
    <source>
        <dbReference type="PIRNR" id="PIRNR039090"/>
    </source>
</evidence>
<dbReference type="SUPFAM" id="SSF101116">
    <property type="entry name" value="Flagellar export chaperone FliS"/>
    <property type="match status" value="1"/>
</dbReference>
<evidence type="ECO:0000256" key="3">
    <source>
        <dbReference type="ARBA" id="ARBA00022490"/>
    </source>
</evidence>
<proteinExistence type="inferred from homology"/>
<keyword evidence="4 6" id="KW-1005">Bacterial flagellum biogenesis</keyword>
<keyword evidence="7" id="KW-0969">Cilium</keyword>
<dbReference type="CDD" id="cd16098">
    <property type="entry name" value="FliS"/>
    <property type="match status" value="1"/>
</dbReference>
<keyword evidence="3 6" id="KW-0963">Cytoplasm</keyword>
<dbReference type="AlphaFoldDB" id="A0A3D9I7T4"/>
<organism evidence="7 8">
    <name type="scientific">Cohnella lupini</name>
    <dbReference type="NCBI Taxonomy" id="1294267"/>
    <lineage>
        <taxon>Bacteria</taxon>
        <taxon>Bacillati</taxon>
        <taxon>Bacillota</taxon>
        <taxon>Bacilli</taxon>
        <taxon>Bacillales</taxon>
        <taxon>Paenibacillaceae</taxon>
        <taxon>Cohnella</taxon>
    </lineage>
</organism>
<evidence type="ECO:0000256" key="5">
    <source>
        <dbReference type="ARBA" id="ARBA00023186"/>
    </source>
</evidence>
<dbReference type="PANTHER" id="PTHR34773:SF1">
    <property type="entry name" value="FLAGELLAR SECRETION CHAPERONE FLIS"/>
    <property type="match status" value="1"/>
</dbReference>
<dbReference type="GO" id="GO:0071973">
    <property type="term" value="P:bacterial-type flagellum-dependent cell motility"/>
    <property type="evidence" value="ECO:0007669"/>
    <property type="project" value="TreeGrafter"/>
</dbReference>
<gene>
    <name evidence="7" type="ORF">DFP95_11072</name>
</gene>
<keyword evidence="7" id="KW-0966">Cell projection</keyword>
<evidence type="ECO:0000256" key="4">
    <source>
        <dbReference type="ARBA" id="ARBA00022795"/>
    </source>
</evidence>
<evidence type="ECO:0000256" key="2">
    <source>
        <dbReference type="ARBA" id="ARBA00008787"/>
    </source>
</evidence>